<dbReference type="CDD" id="cd00161">
    <property type="entry name" value="beta-trefoil_Ricin-like"/>
    <property type="match status" value="1"/>
</dbReference>
<evidence type="ECO:0000259" key="1">
    <source>
        <dbReference type="Pfam" id="PF14200"/>
    </source>
</evidence>
<dbReference type="Gene3D" id="2.60.40.2340">
    <property type="match status" value="1"/>
</dbReference>
<dbReference type="Gene3D" id="2.80.10.50">
    <property type="match status" value="1"/>
</dbReference>
<dbReference type="Proteomes" id="UP000292855">
    <property type="component" value="Unassembled WGS sequence"/>
</dbReference>
<proteinExistence type="predicted"/>
<evidence type="ECO:0000313" key="3">
    <source>
        <dbReference type="Proteomes" id="UP000292855"/>
    </source>
</evidence>
<dbReference type="SUPFAM" id="SSF50965">
    <property type="entry name" value="Galactose oxidase, central domain"/>
    <property type="match status" value="1"/>
</dbReference>
<protein>
    <recommendedName>
        <fullName evidence="1">Ricin B lectin domain-containing protein</fullName>
    </recommendedName>
</protein>
<reference evidence="2 3" key="1">
    <citation type="submission" date="2019-02" db="EMBL/GenBank/DDBJ databases">
        <authorList>
            <person name="Li Y."/>
        </authorList>
    </citation>
    <scope>NUCLEOTIDE SEQUENCE [LARGE SCALE GENOMIC DNA]</scope>
    <source>
        <strain evidence="2 3">30C10-4-7</strain>
    </source>
</reference>
<evidence type="ECO:0000313" key="2">
    <source>
        <dbReference type="EMBL" id="RZF60483.1"/>
    </source>
</evidence>
<dbReference type="Pfam" id="PF14200">
    <property type="entry name" value="RicinB_lectin_2"/>
    <property type="match status" value="1"/>
</dbReference>
<dbReference type="InterPro" id="IPR000772">
    <property type="entry name" value="Ricin_B_lectin"/>
</dbReference>
<sequence length="602" mass="67182">MIKDFKLETGQYGNATIYQDGDAFKILVRLVQGTDLTKVVPIFTLSDGANSSPASGQAIDISTGNNTVIFTITAASGEVRQWEVEFRTYDSSISDYDTYSISVNDGSAVMQVQGDLTFNEKYLDNAIINTATAEAAEGENLKRWQEWDIIYHSSEGDTKYYQLRNLHSGMFLNGVSDGGQLKQNWELKNNADLQLWSIEESVETGKFELSNKANGLYLTLSGDGAILAETKQDNEAQRWAITKLPRDSYRDGDVTNFFSRTTGSVAFDQGTSIPLSDGRVLWVTQDAWHHGSMAPNGNLYGNHFISYTNSIIIQPSIDDWDPNAPMMTRQGAHHNIGNICPIPSGASRNWVGPGVELGDYVYIHGGEGYGLDDTDQAVYRLKKESGNEWNQVERLAIANMTGQLDIRYKDGMVKSDDGYVYVYGERTAPETFGFNTLLYVARFSQDEPTEWSFWDGSTWGHTPLVASSAVIAEGNGTNNFGYLNGKFLHLTMDQGFYCGIPSINMYIATSSSPTGPFTSRKLVYHFTEFYKGYNARIYTPIIHTIAQNDRDELLLTYSINYGACDENSENVVKEDDGNFDPYYYRVKGVRIPYEMIGLNNGK</sequence>
<dbReference type="OrthoDB" id="9765957at2"/>
<dbReference type="SUPFAM" id="SSF50370">
    <property type="entry name" value="Ricin B-like lectins"/>
    <property type="match status" value="1"/>
</dbReference>
<organism evidence="2 3">
    <name type="scientific">Sphingobacterium corticibacterium</name>
    <dbReference type="NCBI Taxonomy" id="2484746"/>
    <lineage>
        <taxon>Bacteria</taxon>
        <taxon>Pseudomonadati</taxon>
        <taxon>Bacteroidota</taxon>
        <taxon>Sphingobacteriia</taxon>
        <taxon>Sphingobacteriales</taxon>
        <taxon>Sphingobacteriaceae</taxon>
        <taxon>Sphingobacterium</taxon>
    </lineage>
</organism>
<name>A0A4Q6XKQ5_9SPHI</name>
<accession>A0A4Q6XKQ5</accession>
<dbReference type="InterPro" id="IPR035992">
    <property type="entry name" value="Ricin_B-like_lectins"/>
</dbReference>
<gene>
    <name evidence="2" type="ORF">EWE74_12510</name>
</gene>
<keyword evidence="3" id="KW-1185">Reference proteome</keyword>
<dbReference type="AlphaFoldDB" id="A0A4Q6XKQ5"/>
<dbReference type="EMBL" id="SGIT01000002">
    <property type="protein sequence ID" value="RZF60483.1"/>
    <property type="molecule type" value="Genomic_DNA"/>
</dbReference>
<dbReference type="InterPro" id="IPR011043">
    <property type="entry name" value="Gal_Oxase/kelch_b-propeller"/>
</dbReference>
<feature type="domain" description="Ricin B lectin" evidence="1">
    <location>
        <begin position="144"/>
        <end position="224"/>
    </location>
</feature>
<comment type="caution">
    <text evidence="2">The sequence shown here is derived from an EMBL/GenBank/DDBJ whole genome shotgun (WGS) entry which is preliminary data.</text>
</comment>